<accession>A0A0K8QMD4</accession>
<dbReference type="AlphaFoldDB" id="A0A0K8QMD4"/>
<dbReference type="Proteomes" id="UP000253740">
    <property type="component" value="Unassembled WGS sequence"/>
</dbReference>
<gene>
    <name evidence="3" type="ORF">MBSD_n1320</name>
</gene>
<dbReference type="Pfam" id="PF09413">
    <property type="entry name" value="DUF2007"/>
    <property type="match status" value="1"/>
</dbReference>
<dbReference type="EMBL" id="DF970183">
    <property type="protein sequence ID" value="GAP66018.1"/>
    <property type="molecule type" value="Genomic_DNA"/>
</dbReference>
<evidence type="ECO:0000313" key="3">
    <source>
        <dbReference type="EMBL" id="GAP66018.1"/>
    </source>
</evidence>
<dbReference type="RefSeq" id="WP_062536309.1">
    <property type="nucleotide sequence ID" value="NZ_DF970183.1"/>
</dbReference>
<evidence type="ECO:0000256" key="1">
    <source>
        <dbReference type="SAM" id="MobiDB-lite"/>
    </source>
</evidence>
<evidence type="ECO:0000259" key="2">
    <source>
        <dbReference type="Pfam" id="PF09413"/>
    </source>
</evidence>
<protein>
    <recommendedName>
        <fullName evidence="2">DUF2007 domain-containing protein</fullName>
    </recommendedName>
</protein>
<keyword evidence="4" id="KW-1185">Reference proteome</keyword>
<dbReference type="STRING" id="1475481.GCA_000953855_01338"/>
<evidence type="ECO:0000313" key="4">
    <source>
        <dbReference type="Proteomes" id="UP000253740"/>
    </source>
</evidence>
<dbReference type="Gene3D" id="3.30.70.790">
    <property type="entry name" value="UreE, C-terminal domain"/>
    <property type="match status" value="1"/>
</dbReference>
<proteinExistence type="predicted"/>
<dbReference type="OrthoDB" id="6197669at2"/>
<name>A0A0K8QMD4_9GAMM</name>
<organism evidence="3">
    <name type="scientific">Mizugakiibacter sediminis</name>
    <dbReference type="NCBI Taxonomy" id="1475481"/>
    <lineage>
        <taxon>Bacteria</taxon>
        <taxon>Pseudomonadati</taxon>
        <taxon>Pseudomonadota</taxon>
        <taxon>Gammaproteobacteria</taxon>
        <taxon>Lysobacterales</taxon>
        <taxon>Rhodanobacteraceae</taxon>
        <taxon>Mizugakiibacter</taxon>
    </lineage>
</organism>
<reference evidence="3" key="1">
    <citation type="submission" date="2015-08" db="EMBL/GenBank/DDBJ databases">
        <title>Complete DNA Sequence of Pseudomonas syringae pv. actinidiae, the Causal Agent of Kiwifruit Canker Disease.</title>
        <authorList>
            <person name="Rikkerink E.H.A."/>
            <person name="Fineran P.C."/>
        </authorList>
    </citation>
    <scope>NUCLEOTIDE SEQUENCE</scope>
    <source>
        <strain evidence="3">SkMP5</strain>
    </source>
</reference>
<dbReference type="InterPro" id="IPR018551">
    <property type="entry name" value="DUF2007"/>
</dbReference>
<sequence>MRTVYRAESIIDAHLVKGALEQAGIPAYVAGEYLTGGIGQLPARDLIAVMVPDSLVAAAEPRVRELQQALAEARDTAGSPASGLPPDGDPQPA</sequence>
<feature type="domain" description="DUF2007" evidence="2">
    <location>
        <begin position="1"/>
        <end position="60"/>
    </location>
</feature>
<feature type="region of interest" description="Disordered" evidence="1">
    <location>
        <begin position="69"/>
        <end position="93"/>
    </location>
</feature>